<proteinExistence type="predicted"/>
<dbReference type="NCBIfam" id="TIGR01352">
    <property type="entry name" value="tonB_Cterm"/>
    <property type="match status" value="1"/>
</dbReference>
<evidence type="ECO:0000256" key="3">
    <source>
        <dbReference type="ARBA" id="ARBA00022989"/>
    </source>
</evidence>
<evidence type="ECO:0000256" key="5">
    <source>
        <dbReference type="SAM" id="MobiDB-lite"/>
    </source>
</evidence>
<keyword evidence="7" id="KW-0132">Cell division</keyword>
<sequence length="324" mass="37118">MTGKDRDYTSTGQAPWKSPVLFSVVLHGMLLVVVLVGWQWSTPVHEDTPRSIAATLVLQQPESVEPPTPAPTPQPDPAAQQRRQEEAARQAAAEAERRRQAEREEQQRRATAERERQRQAEAEEAARLKAAAEAEALARQRAEEQRRREQEQARQAEEQRRQEQERQRAAEEERQRREAEARRLEAERQLREQQLEAIAEQAARDQAEAERQRAAAAAAARVREAQMLSEKDRYLALIRSKLSRAWYKPPSATESMEARLQITLLPTGELARVELVQGSGNAAFDNSALSAARSIGNYPVPQERDTFERYFRQFTIRFTPRELR</sequence>
<dbReference type="Pfam" id="PF13103">
    <property type="entry name" value="TonB_2"/>
    <property type="match status" value="1"/>
</dbReference>
<evidence type="ECO:0000256" key="2">
    <source>
        <dbReference type="ARBA" id="ARBA00022692"/>
    </source>
</evidence>
<dbReference type="SUPFAM" id="SSF74653">
    <property type="entry name" value="TolA/TonB C-terminal domain"/>
    <property type="match status" value="1"/>
</dbReference>
<dbReference type="InterPro" id="IPR006260">
    <property type="entry name" value="TonB/TolA_C"/>
</dbReference>
<dbReference type="STRING" id="488533.SAMN04487960_103202"/>
<dbReference type="EMBL" id="FNNE01000003">
    <property type="protein sequence ID" value="SDW58890.1"/>
    <property type="molecule type" value="Genomic_DNA"/>
</dbReference>
<dbReference type="Proteomes" id="UP000199675">
    <property type="component" value="Unassembled WGS sequence"/>
</dbReference>
<accession>A0A1H2US65</accession>
<keyword evidence="2 6" id="KW-0812">Transmembrane</keyword>
<keyword evidence="7" id="KW-0131">Cell cycle</keyword>
<evidence type="ECO:0000256" key="1">
    <source>
        <dbReference type="ARBA" id="ARBA00004167"/>
    </source>
</evidence>
<feature type="compositionally biased region" description="Basic and acidic residues" evidence="5">
    <location>
        <begin position="82"/>
        <end position="180"/>
    </location>
</feature>
<dbReference type="GO" id="GO:0016020">
    <property type="term" value="C:membrane"/>
    <property type="evidence" value="ECO:0007669"/>
    <property type="project" value="UniProtKB-SubCell"/>
</dbReference>
<evidence type="ECO:0000256" key="4">
    <source>
        <dbReference type="ARBA" id="ARBA00023136"/>
    </source>
</evidence>
<evidence type="ECO:0000313" key="8">
    <source>
        <dbReference type="Proteomes" id="UP000199675"/>
    </source>
</evidence>
<dbReference type="GO" id="GO:0019534">
    <property type="term" value="F:toxin transmembrane transporter activity"/>
    <property type="evidence" value="ECO:0007669"/>
    <property type="project" value="InterPro"/>
</dbReference>
<dbReference type="Gene3D" id="3.30.1150.10">
    <property type="match status" value="1"/>
</dbReference>
<dbReference type="GO" id="GO:0051301">
    <property type="term" value="P:cell division"/>
    <property type="evidence" value="ECO:0007669"/>
    <property type="project" value="UniProtKB-KW"/>
</dbReference>
<dbReference type="NCBIfam" id="TIGR02794">
    <property type="entry name" value="tolA_full"/>
    <property type="match status" value="1"/>
</dbReference>
<dbReference type="OrthoDB" id="9779830at2"/>
<feature type="region of interest" description="Disordered" evidence="5">
    <location>
        <begin position="61"/>
        <end position="180"/>
    </location>
</feature>
<comment type="subcellular location">
    <subcellularLocation>
        <location evidence="1">Membrane</location>
        <topology evidence="1">Single-pass membrane protein</topology>
    </subcellularLocation>
</comment>
<protein>
    <submittedName>
        <fullName evidence="7">Cell division and transport-associated protein TolA (TC 2.C.1.2.1)</fullName>
    </submittedName>
</protein>
<organism evidence="7 8">
    <name type="scientific">Marinobacter mobilis</name>
    <dbReference type="NCBI Taxonomy" id="488533"/>
    <lineage>
        <taxon>Bacteria</taxon>
        <taxon>Pseudomonadati</taxon>
        <taxon>Pseudomonadota</taxon>
        <taxon>Gammaproteobacteria</taxon>
        <taxon>Pseudomonadales</taxon>
        <taxon>Marinobacteraceae</taxon>
        <taxon>Marinobacter</taxon>
    </lineage>
</organism>
<keyword evidence="8" id="KW-1185">Reference proteome</keyword>
<dbReference type="RefSeq" id="WP_091812032.1">
    <property type="nucleotide sequence ID" value="NZ_FNNE01000003.1"/>
</dbReference>
<evidence type="ECO:0000313" key="7">
    <source>
        <dbReference type="EMBL" id="SDW58890.1"/>
    </source>
</evidence>
<keyword evidence="4 6" id="KW-0472">Membrane</keyword>
<keyword evidence="3 6" id="KW-1133">Transmembrane helix</keyword>
<dbReference type="AlphaFoldDB" id="A0A1H2US65"/>
<gene>
    <name evidence="7" type="ORF">SAMN04487960_103202</name>
</gene>
<feature type="transmembrane region" description="Helical" evidence="6">
    <location>
        <begin position="20"/>
        <end position="40"/>
    </location>
</feature>
<dbReference type="GO" id="GO:0043213">
    <property type="term" value="P:bacteriocin transport"/>
    <property type="evidence" value="ECO:0007669"/>
    <property type="project" value="InterPro"/>
</dbReference>
<name>A0A1H2US65_9GAMM</name>
<feature type="compositionally biased region" description="Pro residues" evidence="5">
    <location>
        <begin position="64"/>
        <end position="76"/>
    </location>
</feature>
<reference evidence="7 8" key="1">
    <citation type="submission" date="2016-10" db="EMBL/GenBank/DDBJ databases">
        <authorList>
            <person name="de Groot N.N."/>
        </authorList>
    </citation>
    <scope>NUCLEOTIDE SEQUENCE [LARGE SCALE GENOMIC DNA]</scope>
    <source>
        <strain evidence="7 8">CGMCC 1.7059</strain>
    </source>
</reference>
<dbReference type="InterPro" id="IPR014161">
    <property type="entry name" value="Tol-Pal_TolA"/>
</dbReference>
<evidence type="ECO:0000256" key="6">
    <source>
        <dbReference type="SAM" id="Phobius"/>
    </source>
</evidence>